<organism evidence="8 9">
    <name type="scientific">Herbaspirillum seropedicae (strain SmR1)</name>
    <dbReference type="NCBI Taxonomy" id="757424"/>
    <lineage>
        <taxon>Bacteria</taxon>
        <taxon>Pseudomonadati</taxon>
        <taxon>Pseudomonadota</taxon>
        <taxon>Betaproteobacteria</taxon>
        <taxon>Burkholderiales</taxon>
        <taxon>Oxalobacteraceae</taxon>
        <taxon>Herbaspirillum</taxon>
    </lineage>
</organism>
<reference evidence="8 9" key="1">
    <citation type="submission" date="2010-04" db="EMBL/GenBank/DDBJ databases">
        <title>The genome of Herbaspirillum seropedicae SmR1, an endophytic, nitrogen-fixing, plant-growth promoting beta-Proteobacteria.</title>
        <authorList>
            <person name="Pedrosa F.O."/>
            <person name="Monteiro R.A."/>
            <person name="Wassem R."/>
            <person name="Cruz L.M."/>
            <person name="Ayub R.A."/>
            <person name="Colauto N.B."/>
            <person name="Fernandez M.A."/>
            <person name="Fungaro M.H.P."/>
            <person name="Grisard E.C."/>
            <person name="Hungria M."/>
            <person name="Madeira H.M.F."/>
            <person name="Nodari R.O."/>
            <person name="Osaku C.A."/>
            <person name="Petzl-Erler M.L."/>
            <person name="Terenzi H."/>
            <person name="Vieira L.G.E."/>
            <person name="Almeida M.I.M."/>
            <person name="Alves L.R."/>
            <person name="Arantes O.M.N."/>
            <person name="Balsanelli E."/>
            <person name="Barcellos F.G."/>
            <person name="Baura V.A."/>
            <person name="Binde D.R."/>
            <person name="Campo R.J."/>
            <person name="Chubatsu L.S."/>
            <person name="Chueire L.M.O."/>
            <person name="Ciferri R.R."/>
            <person name="Correa L.C."/>
            <person name="da Conceicao Silva J.L."/>
            <person name="Dabul A.N.G."/>
            <person name="Dambros B.P."/>
            <person name="Faoro H."/>
            <person name="Favetti A."/>
            <person name="Friedermann G."/>
            <person name="Furlaneto M.C."/>
            <person name="Gasques L.S."/>
            <person name="Gimenes C.C.T."/>
            <person name="Gioppo N.M.R."/>
            <person name="Glienke-Blanco C."/>
            <person name="Godoy L.P."/>
            <person name="Guerra M.P."/>
            <person name="Karp S."/>
            <person name="Kava-Cordeiro V."/>
            <person name="Margarido V.P."/>
            <person name="Mathioni S.M."/>
            <person name="Menck-Soares M.A."/>
            <person name="Murace N.K."/>
            <person name="Nicolas M.F."/>
            <person name="Oliveira C.E.C."/>
            <person name="Pagnan N.A.B."/>
            <person name="Pamphile J.A."/>
            <person name="Patussi E.V."/>
            <person name="Pereira L.F.P."/>
            <person name="Pereira-Ferrari L."/>
            <person name="Pinto F.G.S."/>
            <person name="Precoma C."/>
            <person name="Prioli A.J."/>
            <person name="Prioli S.M.A.P."/>
            <person name="Raittz R.T."/>
            <person name="Ramos H.J.O."/>
            <person name="Ribeiro E.M.S.F."/>
            <person name="Rigo L.U."/>
            <person name="Rocha C.L.M.S.C."/>
            <person name="Rocha S.N."/>
            <person name="Santos K."/>
            <person name="Satori D."/>
            <person name="Silva A.G."/>
            <person name="Simao R.C.G."/>
            <person name="Soares M.A.M."/>
            <person name="Souza E.M."/>
            <person name="Steffens M.B.R."/>
            <person name="Steindel M."/>
            <person name="Tadra-Sfeir M.Z."/>
            <person name="Takahashi E.K."/>
            <person name="Torres R.A."/>
            <person name="Valle J.S."/>
            <person name="Vernal J.I."/>
            <person name="Vilas-Boas L.A."/>
            <person name="Watanabe M.A.E."/>
            <person name="Weiss V.A."/>
            <person name="Yates M.A."/>
            <person name="Souza E.M."/>
        </authorList>
    </citation>
    <scope>NUCLEOTIDE SEQUENCE [LARGE SCALE GENOMIC DNA]</scope>
    <source>
        <strain evidence="8 9">SmR1</strain>
    </source>
</reference>
<dbReference type="AlphaFoldDB" id="D8J203"/>
<name>D8J203_HERSS</name>
<dbReference type="STRING" id="757424.Hsero_3305"/>
<accession>D8J203</accession>
<evidence type="ECO:0000256" key="3">
    <source>
        <dbReference type="ARBA" id="ARBA00022519"/>
    </source>
</evidence>
<keyword evidence="8" id="KW-0378">Hydrolase</keyword>
<dbReference type="Proteomes" id="UP000000329">
    <property type="component" value="Chromosome"/>
</dbReference>
<keyword evidence="9" id="KW-1185">Reference proteome</keyword>
<evidence type="ECO:0000256" key="5">
    <source>
        <dbReference type="ARBA" id="ARBA00022989"/>
    </source>
</evidence>
<evidence type="ECO:0000256" key="2">
    <source>
        <dbReference type="ARBA" id="ARBA00022475"/>
    </source>
</evidence>
<evidence type="ECO:0000313" key="9">
    <source>
        <dbReference type="Proteomes" id="UP000000329"/>
    </source>
</evidence>
<dbReference type="HAMAP" id="MF_00672">
    <property type="entry name" value="UPF0761"/>
    <property type="match status" value="1"/>
</dbReference>
<feature type="transmembrane region" description="Helical" evidence="7">
    <location>
        <begin position="259"/>
        <end position="281"/>
    </location>
</feature>
<dbReference type="EMBL" id="CP002039">
    <property type="protein sequence ID" value="ADJ64786.1"/>
    <property type="molecule type" value="Genomic_DNA"/>
</dbReference>
<feature type="transmembrane region" description="Helical" evidence="7">
    <location>
        <begin position="216"/>
        <end position="239"/>
    </location>
</feature>
<dbReference type="InterPro" id="IPR023679">
    <property type="entry name" value="UPF0761_bac"/>
</dbReference>
<dbReference type="PANTHER" id="PTHR30213:SF0">
    <property type="entry name" value="UPF0761 MEMBRANE PROTEIN YIHY"/>
    <property type="match status" value="1"/>
</dbReference>
<dbReference type="KEGG" id="hse:Hsero_3305"/>
<comment type="similarity">
    <text evidence="7">Belongs to the UPF0761 family.</text>
</comment>
<dbReference type="PANTHER" id="PTHR30213">
    <property type="entry name" value="INNER MEMBRANE PROTEIN YHJD"/>
    <property type="match status" value="1"/>
</dbReference>
<evidence type="ECO:0000256" key="1">
    <source>
        <dbReference type="ARBA" id="ARBA00004651"/>
    </source>
</evidence>
<protein>
    <recommendedName>
        <fullName evidence="7">UPF0761 membrane protein Hsero_3305</fullName>
    </recommendedName>
</protein>
<dbReference type="RefSeq" id="WP_013235250.1">
    <property type="nucleotide sequence ID" value="NC_014323.1"/>
</dbReference>
<keyword evidence="2 7" id="KW-1003">Cell membrane</keyword>
<sequence length="470" mass="51951">MSPVRISLSRMRGLTREQLSDLLRFAGRRLREDRLPQVAGSLTFTTILSLVPMLTIALALFTAFPLFSTFRASLEAYFVENLMPKGVANTILGYLNQFAAKSARISAVGGVVLILTSVLTMSTIESVFNQIWRVKKSRPLVQRVLVYWAIITLGPLLIGVSISVTSYLSTATGGAVKSLPWLGASFYTLVSLMFSTLAYTLLYSTVPNQTVDWRDALAGGLLAGIGLEIAKRLFAVYILKFPTYTMVYGTVAVLPIFLVWIYMMWMITLFGALLTAALPVVRYERWWHVASPGAEFIDAIKVLRFLHAARVGVESAVVSMDEVRRATRLGLGELQQLLARMSEEGWVASVKPGNSRRSSWNRRITDDMDRWTLVANPSTIQLARVYRLFVFDPAVLAQAGEEEGLVHRVEGAIDAVLAQSLEDYCSADAARRAALEEQAMEAAASAPAATPYAAVPLAERRRIWERQASE</sequence>
<feature type="transmembrane region" description="Helical" evidence="7">
    <location>
        <begin position="38"/>
        <end position="64"/>
    </location>
</feature>
<dbReference type="InterPro" id="IPR017039">
    <property type="entry name" value="Virul_fac_BrkB"/>
</dbReference>
<evidence type="ECO:0000313" key="8">
    <source>
        <dbReference type="EMBL" id="ADJ64786.1"/>
    </source>
</evidence>
<comment type="subcellular location">
    <subcellularLocation>
        <location evidence="7">Cell inner membrane</location>
        <topology evidence="7">Multi-pass membrane protein</topology>
    </subcellularLocation>
    <subcellularLocation>
        <location evidence="1">Cell membrane</location>
        <topology evidence="1">Multi-pass membrane protein</topology>
    </subcellularLocation>
</comment>
<feature type="transmembrane region" description="Helical" evidence="7">
    <location>
        <begin position="105"/>
        <end position="124"/>
    </location>
</feature>
<dbReference type="Pfam" id="PF03631">
    <property type="entry name" value="Virul_fac_BrkB"/>
    <property type="match status" value="1"/>
</dbReference>
<dbReference type="NCBIfam" id="TIGR00765">
    <property type="entry name" value="yihY_not_rbn"/>
    <property type="match status" value="1"/>
</dbReference>
<proteinExistence type="inferred from homology"/>
<keyword evidence="6 7" id="KW-0472">Membrane</keyword>
<keyword evidence="3 7" id="KW-0997">Cell inner membrane</keyword>
<gene>
    <name evidence="8" type="primary">rbn</name>
    <name evidence="8" type="ordered locus">Hsero_3305</name>
</gene>
<evidence type="ECO:0000256" key="6">
    <source>
        <dbReference type="ARBA" id="ARBA00023136"/>
    </source>
</evidence>
<keyword evidence="5 7" id="KW-1133">Transmembrane helix</keyword>
<dbReference type="GO" id="GO:0016787">
    <property type="term" value="F:hydrolase activity"/>
    <property type="evidence" value="ECO:0007669"/>
    <property type="project" value="UniProtKB-KW"/>
</dbReference>
<evidence type="ECO:0000256" key="4">
    <source>
        <dbReference type="ARBA" id="ARBA00022692"/>
    </source>
</evidence>
<evidence type="ECO:0000256" key="7">
    <source>
        <dbReference type="HAMAP-Rule" id="MF_00672"/>
    </source>
</evidence>
<dbReference type="GeneID" id="29394349"/>
<keyword evidence="4 7" id="KW-0812">Transmembrane</keyword>
<feature type="transmembrane region" description="Helical" evidence="7">
    <location>
        <begin position="145"/>
        <end position="169"/>
    </location>
</feature>
<dbReference type="GO" id="GO:0005886">
    <property type="term" value="C:plasma membrane"/>
    <property type="evidence" value="ECO:0007669"/>
    <property type="project" value="UniProtKB-SubCell"/>
</dbReference>
<dbReference type="eggNOG" id="COG1295">
    <property type="taxonomic scope" value="Bacteria"/>
</dbReference>
<feature type="transmembrane region" description="Helical" evidence="7">
    <location>
        <begin position="181"/>
        <end position="204"/>
    </location>
</feature>
<dbReference type="HOGENOM" id="CLU_032288_1_2_4"/>